<dbReference type="GO" id="GO:0005509">
    <property type="term" value="F:calcium ion binding"/>
    <property type="evidence" value="ECO:0007669"/>
    <property type="project" value="InterPro"/>
</dbReference>
<organism evidence="5 6">
    <name type="scientific">Clytia hemisphaerica</name>
    <dbReference type="NCBI Taxonomy" id="252671"/>
    <lineage>
        <taxon>Eukaryota</taxon>
        <taxon>Metazoa</taxon>
        <taxon>Cnidaria</taxon>
        <taxon>Hydrozoa</taxon>
        <taxon>Hydroidolina</taxon>
        <taxon>Leptothecata</taxon>
        <taxon>Obeliida</taxon>
        <taxon>Clytiidae</taxon>
        <taxon>Clytia</taxon>
    </lineage>
</organism>
<dbReference type="EnsemblMetazoa" id="CLYHEMT011688.1">
    <property type="protein sequence ID" value="CLYHEMP011688.1"/>
    <property type="gene ID" value="CLYHEMG011688"/>
</dbReference>
<dbReference type="PROSITE" id="PS51699">
    <property type="entry name" value="SEA_DG"/>
    <property type="match status" value="1"/>
</dbReference>
<dbReference type="SUPFAM" id="SSF49313">
    <property type="entry name" value="Cadherin-like"/>
    <property type="match status" value="1"/>
</dbReference>
<proteinExistence type="predicted"/>
<feature type="domain" description="Peptidase S72" evidence="4">
    <location>
        <begin position="883"/>
        <end position="995"/>
    </location>
</feature>
<evidence type="ECO:0000256" key="2">
    <source>
        <dbReference type="SAM" id="Phobius"/>
    </source>
</evidence>
<keyword evidence="2" id="KW-1133">Transmembrane helix</keyword>
<dbReference type="GO" id="GO:0002009">
    <property type="term" value="P:morphogenesis of an epithelium"/>
    <property type="evidence" value="ECO:0007669"/>
    <property type="project" value="TreeGrafter"/>
</dbReference>
<dbReference type="GO" id="GO:0042383">
    <property type="term" value="C:sarcolemma"/>
    <property type="evidence" value="ECO:0007669"/>
    <property type="project" value="TreeGrafter"/>
</dbReference>
<dbReference type="PANTHER" id="PTHR21559:SF21">
    <property type="entry name" value="DYSTROGLYCAN 1"/>
    <property type="match status" value="1"/>
</dbReference>
<protein>
    <recommendedName>
        <fullName evidence="4">Peptidase S72 domain-containing protein</fullName>
    </recommendedName>
</protein>
<dbReference type="AlphaFoldDB" id="A0A7M5VG79"/>
<sequence>MTSILGHLLCLVFLLLGLIKIVENLTTTSVQKIWFLGHVLQITPEEHIAECSIKSLKIIDQIGDASTWLQINDDIIHGLPSTEGRYLFTILIFGAPFGNYIKLCHSIQYELRILKLSSKSIQSYISASNLTKKDEDARLHILTVILPTDKRDDLLDIGEDLSRDIGLPLHSLQVLSENHPHAFYKQLHSLEVVSSDVSEISLNNETLFSWVIPTNVYNHTEILKKLKHSQQNHRKRRDIGSNFQWHLVRGHIRVKREIFFGSVSALVGTPIESSTLQAPSESSVQTSLYMTSSFLDSDSIPSQTLSMNSSIMALTSEHLSPSESSISSLLLGTVVVSSGKEPDPTIITDFFTSIEPSFTNTLSSTSMPTSVLSKNPSTNIISDSSFRFSTTQTISTDFTLDTSSSISPSMHSDFLSTPINTMSTLRNFSFSSQFSKPISNIQINTSTYKSEPLSTLISSAVVSSSISTGIVSSEFDSTSSFSSSLESINDNSITSQFSSTINSLSSIHSNISYSVTDFSKIFTESFSTSHTHSSMILTDTLFSTIETSFIFSSNTTLLQLSSFIISENLTSNSAPETTNIFQTSDNLETLLLLTSVYSTAISSTYIQSSTGKESRTSIVNYLSNASSNVHQITPSTSHLPDLVSTENFFSSLMTSNAIESETSLSHLLQPSSSLANQIAFSSNIIKPSTNQISSSDHVIEPSTSLIEHSSTDEIISPSSSLANLVSSSNRVIETSTPLANQISSTERVIKPTSSSANQISSSNIFTTTTPVPNSPPIVTNIIDTLFFDSGKMTLFEIPENIFFDSEDGGTRNLTLSCFTETENSFTIIWLEFNSTTQTLSAFPLSYDYDNQDQSQLIHVRAYDSNGLHTTTQFRVAITAPLKSVSYLISMKLLLDFQTFVNSHSMRFGLMNRVLQFYGEDVTDSSLYFHSVTNGSTILEFNNASIATSNLCDRTLIDQNVEVVKQPNTNSAQKSFKDSLAPEFPIVDMDLKYSGVCITSPTPAPIGTGVDDNKYLEYLIPIIVLIIILIIVIIIVCIVFRRQRNKRTFYVGSRRYEKGQPVLFPDELELQAPPKKRQPPEEDLRLGAYDGPYDNTSLDIPDYGARGAKALSISSDDDSLDSFYKAPSESPPAYVAPPPYRFPYDGHSSEI</sequence>
<evidence type="ECO:0000259" key="4">
    <source>
        <dbReference type="PROSITE" id="PS51699"/>
    </source>
</evidence>
<feature type="region of interest" description="Disordered" evidence="1">
    <location>
        <begin position="1114"/>
        <end position="1150"/>
    </location>
</feature>
<dbReference type="GeneID" id="136819252"/>
<dbReference type="GO" id="GO:0007411">
    <property type="term" value="P:axon guidance"/>
    <property type="evidence" value="ECO:0007669"/>
    <property type="project" value="TreeGrafter"/>
</dbReference>
<dbReference type="PANTHER" id="PTHR21559">
    <property type="entry name" value="DYSTROGLYCAN-RELATED"/>
    <property type="match status" value="1"/>
</dbReference>
<evidence type="ECO:0000256" key="3">
    <source>
        <dbReference type="SAM" id="SignalP"/>
    </source>
</evidence>
<dbReference type="InterPro" id="IPR008465">
    <property type="entry name" value="DAG1_C"/>
</dbReference>
<dbReference type="InterPro" id="IPR030398">
    <property type="entry name" value="SEA_DG_dom"/>
</dbReference>
<feature type="chain" id="PRO_5029639903" description="Peptidase S72 domain-containing protein" evidence="3">
    <location>
        <begin position="25"/>
        <end position="1150"/>
    </location>
</feature>
<keyword evidence="6" id="KW-1185">Reference proteome</keyword>
<evidence type="ECO:0000313" key="6">
    <source>
        <dbReference type="Proteomes" id="UP000594262"/>
    </source>
</evidence>
<accession>A0A7M5VG79</accession>
<reference evidence="5" key="1">
    <citation type="submission" date="2021-01" db="UniProtKB">
        <authorList>
            <consortium name="EnsemblMetazoa"/>
        </authorList>
    </citation>
    <scope>IDENTIFICATION</scope>
</reference>
<keyword evidence="2" id="KW-0472">Membrane</keyword>
<feature type="region of interest" description="Disordered" evidence="1">
    <location>
        <begin position="1068"/>
        <end position="1087"/>
    </location>
</feature>
<dbReference type="Proteomes" id="UP000594262">
    <property type="component" value="Unplaced"/>
</dbReference>
<feature type="transmembrane region" description="Helical" evidence="2">
    <location>
        <begin position="1017"/>
        <end position="1039"/>
    </location>
</feature>
<dbReference type="GO" id="GO:0016011">
    <property type="term" value="C:dystroglycan complex"/>
    <property type="evidence" value="ECO:0007669"/>
    <property type="project" value="TreeGrafter"/>
</dbReference>
<feature type="signal peptide" evidence="3">
    <location>
        <begin position="1"/>
        <end position="24"/>
    </location>
</feature>
<keyword evidence="3" id="KW-0732">Signal</keyword>
<dbReference type="Pfam" id="PF05454">
    <property type="entry name" value="DAG1"/>
    <property type="match status" value="1"/>
</dbReference>
<evidence type="ECO:0000313" key="5">
    <source>
        <dbReference type="EnsemblMetazoa" id="CLYHEMP011688.1"/>
    </source>
</evidence>
<dbReference type="OrthoDB" id="5966794at2759"/>
<name>A0A7M5VG79_9CNID</name>
<keyword evidence="2" id="KW-0812">Transmembrane</keyword>
<dbReference type="GO" id="GO:0021675">
    <property type="term" value="P:nerve development"/>
    <property type="evidence" value="ECO:0007669"/>
    <property type="project" value="TreeGrafter"/>
</dbReference>
<dbReference type="GO" id="GO:0043236">
    <property type="term" value="F:laminin binding"/>
    <property type="evidence" value="ECO:0007669"/>
    <property type="project" value="TreeGrafter"/>
</dbReference>
<dbReference type="InterPro" id="IPR015919">
    <property type="entry name" value="Cadherin-like_sf"/>
</dbReference>
<evidence type="ECO:0000256" key="1">
    <source>
        <dbReference type="SAM" id="MobiDB-lite"/>
    </source>
</evidence>
<dbReference type="RefSeq" id="XP_066931577.1">
    <property type="nucleotide sequence ID" value="XM_067075476.1"/>
</dbReference>